<dbReference type="EMBL" id="CAKOFQ010006808">
    <property type="protein sequence ID" value="CAH1973375.1"/>
    <property type="molecule type" value="Genomic_DNA"/>
</dbReference>
<reference evidence="3" key="1">
    <citation type="submission" date="2022-03" db="EMBL/GenBank/DDBJ databases">
        <authorList>
            <person name="Sayadi A."/>
        </authorList>
    </citation>
    <scope>NUCLEOTIDE SEQUENCE</scope>
</reference>
<dbReference type="OrthoDB" id="74705at2759"/>
<organism evidence="3 4">
    <name type="scientific">Acanthoscelides obtectus</name>
    <name type="common">Bean weevil</name>
    <name type="synonym">Bruchus obtectus</name>
    <dbReference type="NCBI Taxonomy" id="200917"/>
    <lineage>
        <taxon>Eukaryota</taxon>
        <taxon>Metazoa</taxon>
        <taxon>Ecdysozoa</taxon>
        <taxon>Arthropoda</taxon>
        <taxon>Hexapoda</taxon>
        <taxon>Insecta</taxon>
        <taxon>Pterygota</taxon>
        <taxon>Neoptera</taxon>
        <taxon>Endopterygota</taxon>
        <taxon>Coleoptera</taxon>
        <taxon>Polyphaga</taxon>
        <taxon>Cucujiformia</taxon>
        <taxon>Chrysomeloidea</taxon>
        <taxon>Chrysomelidae</taxon>
        <taxon>Bruchinae</taxon>
        <taxon>Bruchini</taxon>
        <taxon>Acanthoscelides</taxon>
    </lineage>
</organism>
<feature type="compositionally biased region" description="Polar residues" evidence="1">
    <location>
        <begin position="1"/>
        <end position="15"/>
    </location>
</feature>
<protein>
    <recommendedName>
        <fullName evidence="2">GAF domain-containing protein</fullName>
    </recommendedName>
</protein>
<evidence type="ECO:0000313" key="3">
    <source>
        <dbReference type="EMBL" id="CAH1973375.1"/>
    </source>
</evidence>
<evidence type="ECO:0000313" key="4">
    <source>
        <dbReference type="Proteomes" id="UP001152888"/>
    </source>
</evidence>
<name>A0A9P0KIF8_ACAOB</name>
<dbReference type="PANTHER" id="PTHR11347">
    <property type="entry name" value="CYCLIC NUCLEOTIDE PHOSPHODIESTERASE"/>
    <property type="match status" value="1"/>
</dbReference>
<keyword evidence="4" id="KW-1185">Reference proteome</keyword>
<dbReference type="Pfam" id="PF01590">
    <property type="entry name" value="GAF"/>
    <property type="match status" value="1"/>
</dbReference>
<dbReference type="Gene3D" id="3.30.450.40">
    <property type="match status" value="2"/>
</dbReference>
<dbReference type="SMART" id="SM00065">
    <property type="entry name" value="GAF"/>
    <property type="match status" value="1"/>
</dbReference>
<dbReference type="SUPFAM" id="SSF55781">
    <property type="entry name" value="GAF domain-like"/>
    <property type="match status" value="2"/>
</dbReference>
<feature type="domain" description="GAF" evidence="2">
    <location>
        <begin position="126"/>
        <end position="285"/>
    </location>
</feature>
<proteinExistence type="predicted"/>
<sequence length="366" mass="41984">MPTSPLPASSSVASTQQQQDDQEDEDLAQLGRWLERHPHLLERWLKEQASQELKQRVQQAVLPIGEERSLRNTEISSDVFQLWLAASPANNNTKQIQNVHSDRDYDNMEESELFMELIRDVANQLDIDLLCYKILRNVLRLTRAERGSIFLARQRGDERYLVAKLFDVQHDVTFEEAVRQSEEFRIPFGIGIAGAVALNKTFVNIRDARRDHRFNSEIDVRMDYRANAVLCMPICNYEGDVIGVAQIINKRPSGEFDAHDAELFQRYLTFCGIGVQNAQLFEVSVLEYKRNQILLNLARSIFEEQNNLECLVSKIMREAQGLLKCERCAVYLLDLDCCEAVSVYLAPKHLSINGTVLLLMHFLGPI</sequence>
<gene>
    <name evidence="3" type="ORF">ACAOBT_LOCUS10514</name>
</gene>
<accession>A0A9P0KIF8</accession>
<dbReference type="Proteomes" id="UP001152888">
    <property type="component" value="Unassembled WGS sequence"/>
</dbReference>
<comment type="caution">
    <text evidence="3">The sequence shown here is derived from an EMBL/GenBank/DDBJ whole genome shotgun (WGS) entry which is preliminary data.</text>
</comment>
<dbReference type="InterPro" id="IPR029016">
    <property type="entry name" value="GAF-like_dom_sf"/>
</dbReference>
<dbReference type="AlphaFoldDB" id="A0A9P0KIF8"/>
<evidence type="ECO:0000256" key="1">
    <source>
        <dbReference type="SAM" id="MobiDB-lite"/>
    </source>
</evidence>
<evidence type="ECO:0000259" key="2">
    <source>
        <dbReference type="SMART" id="SM00065"/>
    </source>
</evidence>
<dbReference type="InterPro" id="IPR003018">
    <property type="entry name" value="GAF"/>
</dbReference>
<feature type="region of interest" description="Disordered" evidence="1">
    <location>
        <begin position="1"/>
        <end position="26"/>
    </location>
</feature>